<comment type="caution">
    <text evidence="8">The sequence shown here is derived from an EMBL/GenBank/DDBJ whole genome shotgun (WGS) entry which is preliminary data.</text>
</comment>
<evidence type="ECO:0000313" key="8">
    <source>
        <dbReference type="EMBL" id="KAB7500418.1"/>
    </source>
</evidence>
<accession>A0A5N5T3C8</accession>
<dbReference type="GO" id="GO:0006107">
    <property type="term" value="P:oxaloacetate metabolic process"/>
    <property type="evidence" value="ECO:0007669"/>
    <property type="project" value="TreeGrafter"/>
</dbReference>
<dbReference type="GO" id="GO:0005739">
    <property type="term" value="C:mitochondrion"/>
    <property type="evidence" value="ECO:0007669"/>
    <property type="project" value="TreeGrafter"/>
</dbReference>
<dbReference type="FunFam" id="3.60.110.10:FF:000002">
    <property type="entry name" value="Nitrilase family member 2"/>
    <property type="match status" value="1"/>
</dbReference>
<comment type="similarity">
    <text evidence="1">Belongs to the carbon-nitrogen hydrolase superfamily. NIT1/NIT2 family.</text>
</comment>
<evidence type="ECO:0000256" key="3">
    <source>
        <dbReference type="ARBA" id="ARBA00036637"/>
    </source>
</evidence>
<evidence type="ECO:0000256" key="1">
    <source>
        <dbReference type="ARBA" id="ARBA00010613"/>
    </source>
</evidence>
<comment type="catalytic activity">
    <reaction evidence="6">
        <text>2-oxosuccinamate + H2O = oxaloacetate + NH4(+)</text>
        <dbReference type="Rhea" id="RHEA:59412"/>
        <dbReference type="ChEBI" id="CHEBI:15377"/>
        <dbReference type="ChEBI" id="CHEBI:16452"/>
        <dbReference type="ChEBI" id="CHEBI:28938"/>
        <dbReference type="ChEBI" id="CHEBI:57735"/>
        <dbReference type="EC" id="3.5.1.3"/>
    </reaction>
    <physiologicalReaction direction="left-to-right" evidence="6">
        <dbReference type="Rhea" id="RHEA:59413"/>
    </physiologicalReaction>
</comment>
<organism evidence="8 9">
    <name type="scientific">Armadillidium nasatum</name>
    <dbReference type="NCBI Taxonomy" id="96803"/>
    <lineage>
        <taxon>Eukaryota</taxon>
        <taxon>Metazoa</taxon>
        <taxon>Ecdysozoa</taxon>
        <taxon>Arthropoda</taxon>
        <taxon>Crustacea</taxon>
        <taxon>Multicrustacea</taxon>
        <taxon>Malacostraca</taxon>
        <taxon>Eumalacostraca</taxon>
        <taxon>Peracarida</taxon>
        <taxon>Isopoda</taxon>
        <taxon>Oniscidea</taxon>
        <taxon>Crinocheta</taxon>
        <taxon>Armadillidiidae</taxon>
        <taxon>Armadillidium</taxon>
    </lineage>
</organism>
<dbReference type="SUPFAM" id="SSF56317">
    <property type="entry name" value="Carbon-nitrogen hydrolase"/>
    <property type="match status" value="1"/>
</dbReference>
<evidence type="ECO:0000313" key="9">
    <source>
        <dbReference type="Proteomes" id="UP000326759"/>
    </source>
</evidence>
<dbReference type="Gene3D" id="3.60.110.10">
    <property type="entry name" value="Carbon-nitrogen hydrolase"/>
    <property type="match status" value="1"/>
</dbReference>
<dbReference type="CDD" id="cd07572">
    <property type="entry name" value="nit"/>
    <property type="match status" value="1"/>
</dbReference>
<name>A0A5N5T3C8_9CRUS</name>
<dbReference type="GO" id="GO:0006528">
    <property type="term" value="P:asparagine metabolic process"/>
    <property type="evidence" value="ECO:0007669"/>
    <property type="project" value="TreeGrafter"/>
</dbReference>
<feature type="domain" description="CN hydrolase" evidence="7">
    <location>
        <begin position="1"/>
        <end position="231"/>
    </location>
</feature>
<keyword evidence="9" id="KW-1185">Reference proteome</keyword>
<dbReference type="PROSITE" id="PS50263">
    <property type="entry name" value="CN_HYDROLASE"/>
    <property type="match status" value="1"/>
</dbReference>
<reference evidence="8 9" key="1">
    <citation type="journal article" date="2019" name="PLoS Biol.">
        <title>Sex chromosomes control vertical transmission of feminizing Wolbachia symbionts in an isopod.</title>
        <authorList>
            <person name="Becking T."/>
            <person name="Chebbi M.A."/>
            <person name="Giraud I."/>
            <person name="Moumen B."/>
            <person name="Laverre T."/>
            <person name="Caubet Y."/>
            <person name="Peccoud J."/>
            <person name="Gilbert C."/>
            <person name="Cordaux R."/>
        </authorList>
    </citation>
    <scope>NUCLEOTIDE SEQUENCE [LARGE SCALE GENOMIC DNA]</scope>
    <source>
        <strain evidence="8">ANa2</strain>
        <tissue evidence="8">Whole body excluding digestive tract and cuticle</tissue>
    </source>
</reference>
<sequence>MKVFLKCLAKVKEATGHGAELIVLPECFNCPYDENYFTDFAEAIPGQSSNVLSNVAKENGIYLVGGSVVEKLDGKFYNTCTVWSPDGELVAKYQKAHPFDINIPGGTSFKESEFFSPGTSFATFDVFGFKIGLGICYDLRFAELAQVYARLGCHVIIYPGAFNMTTGPLHWELLQRIRAVDNQVYIASASLARDTSGPFIAWGHSTVVDPLGKILGTAQEKEDIVYCELDLKHVNKVRKMIPITFQRRTDLYDVVEGKTFISEEKS</sequence>
<dbReference type="Pfam" id="PF00795">
    <property type="entry name" value="CN_hydrolase"/>
    <property type="match status" value="1"/>
</dbReference>
<dbReference type="AlphaFoldDB" id="A0A5N5T3C8"/>
<dbReference type="GO" id="GO:0006541">
    <property type="term" value="P:glutamine metabolic process"/>
    <property type="evidence" value="ECO:0007669"/>
    <property type="project" value="TreeGrafter"/>
</dbReference>
<gene>
    <name evidence="8" type="primary">NIT1</name>
    <name evidence="8" type="ORF">Anas_07078</name>
</gene>
<evidence type="ECO:0000259" key="7">
    <source>
        <dbReference type="PROSITE" id="PS50263"/>
    </source>
</evidence>
<protein>
    <recommendedName>
        <fullName evidence="4">omega-amidase</fullName>
        <ecNumber evidence="4">3.5.1.3</ecNumber>
    </recommendedName>
    <alternativeName>
        <fullName evidence="5">Nitrilase homolog 2</fullName>
    </alternativeName>
</protein>
<dbReference type="InterPro" id="IPR045254">
    <property type="entry name" value="Nit1/2_C-N_Hydrolase"/>
</dbReference>
<dbReference type="PANTHER" id="PTHR23088">
    <property type="entry name" value="NITRILASE-RELATED"/>
    <property type="match status" value="1"/>
</dbReference>
<dbReference type="InterPro" id="IPR003010">
    <property type="entry name" value="C-N_Hydrolase"/>
</dbReference>
<evidence type="ECO:0000256" key="2">
    <source>
        <dbReference type="ARBA" id="ARBA00022801"/>
    </source>
</evidence>
<evidence type="ECO:0000256" key="5">
    <source>
        <dbReference type="ARBA" id="ARBA00041576"/>
    </source>
</evidence>
<keyword evidence="2" id="KW-0378">Hydrolase</keyword>
<dbReference type="Proteomes" id="UP000326759">
    <property type="component" value="Unassembled WGS sequence"/>
</dbReference>
<dbReference type="PANTHER" id="PTHR23088:SF30">
    <property type="entry name" value="OMEGA-AMIDASE NIT2"/>
    <property type="match status" value="1"/>
</dbReference>
<evidence type="ECO:0000256" key="4">
    <source>
        <dbReference type="ARBA" id="ARBA00039118"/>
    </source>
</evidence>
<evidence type="ECO:0000256" key="6">
    <source>
        <dbReference type="ARBA" id="ARBA00048745"/>
    </source>
</evidence>
<dbReference type="EMBL" id="SEYY01013999">
    <property type="protein sequence ID" value="KAB7500418.1"/>
    <property type="molecule type" value="Genomic_DNA"/>
</dbReference>
<dbReference type="GO" id="GO:0050152">
    <property type="term" value="F:omega-amidase activity"/>
    <property type="evidence" value="ECO:0007669"/>
    <property type="project" value="UniProtKB-EC"/>
</dbReference>
<proteinExistence type="inferred from homology"/>
<dbReference type="OrthoDB" id="10250282at2759"/>
<comment type="catalytic activity">
    <reaction evidence="3">
        <text>2-oxoglutaramate + H2O = 2-oxoglutarate + NH4(+)</text>
        <dbReference type="Rhea" id="RHEA:32963"/>
        <dbReference type="ChEBI" id="CHEBI:15377"/>
        <dbReference type="ChEBI" id="CHEBI:16769"/>
        <dbReference type="ChEBI" id="CHEBI:16810"/>
        <dbReference type="ChEBI" id="CHEBI:28938"/>
        <dbReference type="EC" id="3.5.1.3"/>
    </reaction>
    <physiologicalReaction direction="left-to-right" evidence="3">
        <dbReference type="Rhea" id="RHEA:32964"/>
    </physiologicalReaction>
</comment>
<dbReference type="EC" id="3.5.1.3" evidence="4"/>
<dbReference type="InterPro" id="IPR036526">
    <property type="entry name" value="C-N_Hydrolase_sf"/>
</dbReference>